<dbReference type="InterPro" id="IPR036047">
    <property type="entry name" value="F-box-like_dom_sf"/>
</dbReference>
<dbReference type="SUPFAM" id="SSF52047">
    <property type="entry name" value="RNI-like"/>
    <property type="match status" value="1"/>
</dbReference>
<proteinExistence type="predicted"/>
<dbReference type="Pfam" id="PF23622">
    <property type="entry name" value="LRR_At1g61320_AtMIF1"/>
    <property type="match status" value="1"/>
</dbReference>
<dbReference type="PANTHER" id="PTHR34145:SF28">
    <property type="entry name" value="F-BOX DOMAIN-CONTAINING PROTEIN"/>
    <property type="match status" value="1"/>
</dbReference>
<evidence type="ECO:0000259" key="1">
    <source>
        <dbReference type="PROSITE" id="PS50181"/>
    </source>
</evidence>
<dbReference type="SMART" id="SM00256">
    <property type="entry name" value="FBOX"/>
    <property type="match status" value="1"/>
</dbReference>
<protein>
    <submittedName>
        <fullName evidence="2">Putative F-box/LRR-repeat protein</fullName>
    </submittedName>
</protein>
<comment type="caution">
    <text evidence="2">The sequence shown here is derived from an EMBL/GenBank/DDBJ whole genome shotgun (WGS) entry which is preliminary data.</text>
</comment>
<dbReference type="SUPFAM" id="SSF81383">
    <property type="entry name" value="F-box domain"/>
    <property type="match status" value="1"/>
</dbReference>
<dbReference type="EMBL" id="QGNW01000014">
    <property type="protein sequence ID" value="RVX16997.1"/>
    <property type="molecule type" value="Genomic_DNA"/>
</dbReference>
<dbReference type="Proteomes" id="UP000288805">
    <property type="component" value="Unassembled WGS sequence"/>
</dbReference>
<dbReference type="AlphaFoldDB" id="A0A438K709"/>
<sequence>MAEEQDRIWYLPDDILIRILSLLPTKEIARTSLLSKAWRKLTPFSSLSVLMFQSPDFFHSRRKNFDVSSFINAIDSSLRLRQKDVSLARLRLPLHLDDIKSLIDSWIDAALERKVKELDLYLQPRFVAEPYDLPAKIFSATTITVLSLEQCRLEICGAIDLPALRKLCLRQIQCDEQAIRQLISSCPLIEDLNIASCGGLQKLHVSGLANLHRLEVTCCYDLRRIEIDAPSLQHLLYRHYGKLPCDMVLTPCEFLRELILHDPHIKNYFLQNLVSGFPNLERLEIDFTRLQRIEISHHQLKRLELKLTAFQMEAKLKIDAPNLQSFRANVVMDEGQSSDVATEDSVLLSTFHVLQWFRLQPATLHAACMQQSLTYRLNPNIWGSAYGPSWIVVAYYTVSIK</sequence>
<dbReference type="Gene3D" id="1.20.1280.50">
    <property type="match status" value="1"/>
</dbReference>
<dbReference type="InterPro" id="IPR053772">
    <property type="entry name" value="At1g61320/At1g61330-like"/>
</dbReference>
<dbReference type="PROSITE" id="PS50181">
    <property type="entry name" value="FBOX"/>
    <property type="match status" value="1"/>
</dbReference>
<dbReference type="PANTHER" id="PTHR34145">
    <property type="entry name" value="OS02G0105600 PROTEIN"/>
    <property type="match status" value="1"/>
</dbReference>
<gene>
    <name evidence="2" type="primary">VvCHDp000292</name>
    <name evidence="2" type="ORF">CK203_003162</name>
</gene>
<organism evidence="2 3">
    <name type="scientific">Vitis vinifera</name>
    <name type="common">Grape</name>
    <dbReference type="NCBI Taxonomy" id="29760"/>
    <lineage>
        <taxon>Eukaryota</taxon>
        <taxon>Viridiplantae</taxon>
        <taxon>Streptophyta</taxon>
        <taxon>Embryophyta</taxon>
        <taxon>Tracheophyta</taxon>
        <taxon>Spermatophyta</taxon>
        <taxon>Magnoliopsida</taxon>
        <taxon>eudicotyledons</taxon>
        <taxon>Gunneridae</taxon>
        <taxon>Pentapetalae</taxon>
        <taxon>rosids</taxon>
        <taxon>Vitales</taxon>
        <taxon>Vitaceae</taxon>
        <taxon>Viteae</taxon>
        <taxon>Vitis</taxon>
    </lineage>
</organism>
<dbReference type="Gene3D" id="3.80.10.10">
    <property type="entry name" value="Ribonuclease Inhibitor"/>
    <property type="match status" value="1"/>
</dbReference>
<reference evidence="2 3" key="1">
    <citation type="journal article" date="2018" name="PLoS Genet.">
        <title>Population sequencing reveals clonal diversity and ancestral inbreeding in the grapevine cultivar Chardonnay.</title>
        <authorList>
            <person name="Roach M.J."/>
            <person name="Johnson D.L."/>
            <person name="Bohlmann J."/>
            <person name="van Vuuren H.J."/>
            <person name="Jones S.J."/>
            <person name="Pretorius I.S."/>
            <person name="Schmidt S.A."/>
            <person name="Borneman A.R."/>
        </authorList>
    </citation>
    <scope>NUCLEOTIDE SEQUENCE [LARGE SCALE GENOMIC DNA]</scope>
    <source>
        <strain evidence="3">cv. Chardonnay</strain>
        <tissue evidence="2">Leaf</tissue>
    </source>
</reference>
<accession>A0A438K709</accession>
<dbReference type="InterPro" id="IPR055357">
    <property type="entry name" value="LRR_At1g61320_AtMIF1"/>
</dbReference>
<evidence type="ECO:0000313" key="2">
    <source>
        <dbReference type="EMBL" id="RVX16997.1"/>
    </source>
</evidence>
<evidence type="ECO:0000313" key="3">
    <source>
        <dbReference type="Proteomes" id="UP000288805"/>
    </source>
</evidence>
<dbReference type="InterPro" id="IPR032675">
    <property type="entry name" value="LRR_dom_sf"/>
</dbReference>
<dbReference type="Pfam" id="PF00646">
    <property type="entry name" value="F-box"/>
    <property type="match status" value="1"/>
</dbReference>
<dbReference type="InterPro" id="IPR001810">
    <property type="entry name" value="F-box_dom"/>
</dbReference>
<feature type="domain" description="F-box" evidence="1">
    <location>
        <begin position="5"/>
        <end position="41"/>
    </location>
</feature>
<name>A0A438K709_VITVI</name>